<dbReference type="RefSeq" id="WP_188932904.1">
    <property type="nucleotide sequence ID" value="NZ_BMJC01000003.1"/>
</dbReference>
<dbReference type="Proteomes" id="UP000607559">
    <property type="component" value="Unassembled WGS sequence"/>
</dbReference>
<dbReference type="EMBL" id="BMJC01000003">
    <property type="protein sequence ID" value="GGB04089.1"/>
    <property type="molecule type" value="Genomic_DNA"/>
</dbReference>
<feature type="signal peptide" evidence="3">
    <location>
        <begin position="1"/>
        <end position="22"/>
    </location>
</feature>
<evidence type="ECO:0000313" key="5">
    <source>
        <dbReference type="EMBL" id="GGB04089.1"/>
    </source>
</evidence>
<evidence type="ECO:0000256" key="2">
    <source>
        <dbReference type="ARBA" id="ARBA00023235"/>
    </source>
</evidence>
<accession>A0A8J2UE72</accession>
<dbReference type="SUPFAM" id="SSF48600">
    <property type="entry name" value="Chorismate mutase II"/>
    <property type="match status" value="1"/>
</dbReference>
<feature type="chain" id="PRO_5035307136" description="chorismate mutase" evidence="3">
    <location>
        <begin position="23"/>
        <end position="116"/>
    </location>
</feature>
<comment type="caution">
    <text evidence="5">The sequence shown here is derived from an EMBL/GenBank/DDBJ whole genome shotgun (WGS) entry which is preliminary data.</text>
</comment>
<dbReference type="PROSITE" id="PS51168">
    <property type="entry name" value="CHORISMATE_MUT_2"/>
    <property type="match status" value="1"/>
</dbReference>
<dbReference type="SMART" id="SM00830">
    <property type="entry name" value="CM_2"/>
    <property type="match status" value="1"/>
</dbReference>
<evidence type="ECO:0000256" key="1">
    <source>
        <dbReference type="ARBA" id="ARBA00012404"/>
    </source>
</evidence>
<evidence type="ECO:0000256" key="3">
    <source>
        <dbReference type="SAM" id="SignalP"/>
    </source>
</evidence>
<dbReference type="PANTHER" id="PTHR38041:SF1">
    <property type="entry name" value="CHORISMATE MUTASE"/>
    <property type="match status" value="1"/>
</dbReference>
<dbReference type="InterPro" id="IPR051331">
    <property type="entry name" value="Chorismate_mutase-related"/>
</dbReference>
<dbReference type="GO" id="GO:0046417">
    <property type="term" value="P:chorismate metabolic process"/>
    <property type="evidence" value="ECO:0007669"/>
    <property type="project" value="InterPro"/>
</dbReference>
<evidence type="ECO:0000313" key="6">
    <source>
        <dbReference type="Proteomes" id="UP000607559"/>
    </source>
</evidence>
<keyword evidence="2" id="KW-0413">Isomerase</keyword>
<protein>
    <recommendedName>
        <fullName evidence="1">chorismate mutase</fullName>
        <ecNumber evidence="1">5.4.99.5</ecNumber>
    </recommendedName>
</protein>
<dbReference type="PANTHER" id="PTHR38041">
    <property type="entry name" value="CHORISMATE MUTASE"/>
    <property type="match status" value="1"/>
</dbReference>
<evidence type="ECO:0000259" key="4">
    <source>
        <dbReference type="PROSITE" id="PS51168"/>
    </source>
</evidence>
<dbReference type="InterPro" id="IPR036263">
    <property type="entry name" value="Chorismate_II_sf"/>
</dbReference>
<name>A0A8J2UE72_9BACT</name>
<dbReference type="InterPro" id="IPR002701">
    <property type="entry name" value="CM_II_prokaryot"/>
</dbReference>
<keyword evidence="3" id="KW-0732">Signal</keyword>
<reference evidence="5" key="1">
    <citation type="journal article" date="2014" name="Int. J. Syst. Evol. Microbiol.">
        <title>Complete genome sequence of Corynebacterium casei LMG S-19264T (=DSM 44701T), isolated from a smear-ripened cheese.</title>
        <authorList>
            <consortium name="US DOE Joint Genome Institute (JGI-PGF)"/>
            <person name="Walter F."/>
            <person name="Albersmeier A."/>
            <person name="Kalinowski J."/>
            <person name="Ruckert C."/>
        </authorList>
    </citation>
    <scope>NUCLEOTIDE SEQUENCE</scope>
    <source>
        <strain evidence="5">CGMCC 1.15448</strain>
    </source>
</reference>
<gene>
    <name evidence="5" type="ORF">GCM10011511_29250</name>
</gene>
<dbReference type="AlphaFoldDB" id="A0A8J2UE72"/>
<dbReference type="Gene3D" id="1.20.59.10">
    <property type="entry name" value="Chorismate mutase"/>
    <property type="match status" value="1"/>
</dbReference>
<reference evidence="5" key="2">
    <citation type="submission" date="2020-09" db="EMBL/GenBank/DDBJ databases">
        <authorList>
            <person name="Sun Q."/>
            <person name="Zhou Y."/>
        </authorList>
    </citation>
    <scope>NUCLEOTIDE SEQUENCE</scope>
    <source>
        <strain evidence="5">CGMCC 1.15448</strain>
    </source>
</reference>
<dbReference type="GO" id="GO:0009697">
    <property type="term" value="P:salicylic acid biosynthetic process"/>
    <property type="evidence" value="ECO:0007669"/>
    <property type="project" value="TreeGrafter"/>
</dbReference>
<dbReference type="EC" id="5.4.99.5" evidence="1"/>
<organism evidence="5 6">
    <name type="scientific">Puia dinghuensis</name>
    <dbReference type="NCBI Taxonomy" id="1792502"/>
    <lineage>
        <taxon>Bacteria</taxon>
        <taxon>Pseudomonadati</taxon>
        <taxon>Bacteroidota</taxon>
        <taxon>Chitinophagia</taxon>
        <taxon>Chitinophagales</taxon>
        <taxon>Chitinophagaceae</taxon>
        <taxon>Puia</taxon>
    </lineage>
</organism>
<dbReference type="GO" id="GO:0004106">
    <property type="term" value="F:chorismate mutase activity"/>
    <property type="evidence" value="ECO:0007669"/>
    <property type="project" value="UniProtKB-EC"/>
</dbReference>
<dbReference type="Pfam" id="PF01817">
    <property type="entry name" value="CM_2"/>
    <property type="match status" value="1"/>
</dbReference>
<dbReference type="InterPro" id="IPR036979">
    <property type="entry name" value="CM_dom_sf"/>
</dbReference>
<keyword evidence="6" id="KW-1185">Reference proteome</keyword>
<sequence>MYKKIFFSAGLLLSLLAGKAQTTDTLGYYRKQIDTLDKQIIDLLGERMKAARAIGIYKLDHHIGVVQSARFEEVLNNAIRRGKDRQLSEEFIRALYNDVHAESIKQQEALQAEHKK</sequence>
<feature type="domain" description="Chorismate mutase" evidence="4">
    <location>
        <begin position="20"/>
        <end position="111"/>
    </location>
</feature>
<proteinExistence type="predicted"/>